<evidence type="ECO:0000313" key="2">
    <source>
        <dbReference type="Proteomes" id="UP000261520"/>
    </source>
</evidence>
<protein>
    <submittedName>
        <fullName evidence="1">Uncharacterized protein</fullName>
    </submittedName>
</protein>
<organism evidence="1 2">
    <name type="scientific">Periophthalmus magnuspinnatus</name>
    <dbReference type="NCBI Taxonomy" id="409849"/>
    <lineage>
        <taxon>Eukaryota</taxon>
        <taxon>Metazoa</taxon>
        <taxon>Chordata</taxon>
        <taxon>Craniata</taxon>
        <taxon>Vertebrata</taxon>
        <taxon>Euteleostomi</taxon>
        <taxon>Actinopterygii</taxon>
        <taxon>Neopterygii</taxon>
        <taxon>Teleostei</taxon>
        <taxon>Neoteleostei</taxon>
        <taxon>Acanthomorphata</taxon>
        <taxon>Gobiaria</taxon>
        <taxon>Gobiiformes</taxon>
        <taxon>Gobioidei</taxon>
        <taxon>Gobiidae</taxon>
        <taxon>Oxudercinae</taxon>
        <taxon>Periophthalmus</taxon>
    </lineage>
</organism>
<dbReference type="AlphaFoldDB" id="A0A3B4AKZ5"/>
<name>A0A3B4AKZ5_9GOBI</name>
<keyword evidence="2" id="KW-1185">Reference proteome</keyword>
<dbReference type="PANTHER" id="PTHR46088:SF1">
    <property type="entry name" value="TUBULIN--TYROSINE LIGASE-LIKE PROTEIN 12"/>
    <property type="match status" value="1"/>
</dbReference>
<dbReference type="GO" id="GO:0005737">
    <property type="term" value="C:cytoplasm"/>
    <property type="evidence" value="ECO:0007669"/>
    <property type="project" value="TreeGrafter"/>
</dbReference>
<evidence type="ECO:0000313" key="1">
    <source>
        <dbReference type="Ensembl" id="ENSPMGP00000017807.1"/>
    </source>
</evidence>
<dbReference type="Proteomes" id="UP000261520">
    <property type="component" value="Unplaced"/>
</dbReference>
<dbReference type="InterPro" id="IPR004344">
    <property type="entry name" value="TTL/TTLL_fam"/>
</dbReference>
<accession>A0A3B4AKZ5</accession>
<dbReference type="Ensembl" id="ENSPMGT00000018998.1">
    <property type="protein sequence ID" value="ENSPMGP00000017807.1"/>
    <property type="gene ID" value="ENSPMGG00000014570.1"/>
</dbReference>
<reference evidence="1" key="1">
    <citation type="submission" date="2025-08" db="UniProtKB">
        <authorList>
            <consortium name="Ensembl"/>
        </authorList>
    </citation>
    <scope>IDENTIFICATION</scope>
</reference>
<sequence length="103" mass="11295">MLACLSLPSPSFLSLPFLPLSLSPHFCTPFSLSPSPLSPSSPLPPPLFVLPRSGERVMCPQILEVNFSPDCARACLYHPDFYNHMVQTLILDQPQDCPVTTIA</sequence>
<dbReference type="InterPro" id="IPR027749">
    <property type="entry name" value="TTLL12"/>
</dbReference>
<proteinExistence type="predicted"/>
<dbReference type="Pfam" id="PF03133">
    <property type="entry name" value="TTL"/>
    <property type="match status" value="1"/>
</dbReference>
<reference evidence="1" key="2">
    <citation type="submission" date="2025-09" db="UniProtKB">
        <authorList>
            <consortium name="Ensembl"/>
        </authorList>
    </citation>
    <scope>IDENTIFICATION</scope>
</reference>
<dbReference type="PANTHER" id="PTHR46088">
    <property type="entry name" value="TUBULIN--TYROSINE LIGASE-LIKE PROTEIN 12"/>
    <property type="match status" value="1"/>
</dbReference>
<dbReference type="STRING" id="409849.ENSPMGP00000017807"/>